<feature type="domain" description="CCHC-type" evidence="4">
    <location>
        <begin position="300"/>
        <end position="313"/>
    </location>
</feature>
<dbReference type="PANTHER" id="PTHR46888:SF1">
    <property type="entry name" value="RIBONUCLEASE H"/>
    <property type="match status" value="1"/>
</dbReference>
<dbReference type="PROSITE" id="PS50158">
    <property type="entry name" value="ZF_CCHC"/>
    <property type="match status" value="2"/>
</dbReference>
<feature type="region of interest" description="Disordered" evidence="3">
    <location>
        <begin position="77"/>
        <end position="100"/>
    </location>
</feature>
<dbReference type="SUPFAM" id="SSF47353">
    <property type="entry name" value="Retrovirus capsid dimerization domain-like"/>
    <property type="match status" value="1"/>
</dbReference>
<reference evidence="5" key="2">
    <citation type="journal article" date="2015" name="J. Proteomics">
        <title>Sexual differences in the sialomes of the zebra tick, Rhipicephalus pulchellus.</title>
        <authorList>
            <person name="Tan A.W."/>
            <person name="Francischetti I.M."/>
            <person name="Slovak M."/>
            <person name="Kini R.M."/>
            <person name="Ribeiro J.M."/>
        </authorList>
    </citation>
    <scope>NUCLEOTIDE SEQUENCE</scope>
    <source>
        <tissue evidence="5">Salivary gland</tissue>
    </source>
</reference>
<dbReference type="Gene3D" id="4.10.60.10">
    <property type="entry name" value="Zinc finger, CCHC-type"/>
    <property type="match status" value="1"/>
</dbReference>
<dbReference type="SMART" id="SM00343">
    <property type="entry name" value="ZnF_C2HC"/>
    <property type="match status" value="2"/>
</dbReference>
<evidence type="ECO:0000256" key="2">
    <source>
        <dbReference type="SAM" id="Coils"/>
    </source>
</evidence>
<dbReference type="InterPro" id="IPR001878">
    <property type="entry name" value="Znf_CCHC"/>
</dbReference>
<evidence type="ECO:0000256" key="1">
    <source>
        <dbReference type="PROSITE-ProRule" id="PRU00047"/>
    </source>
</evidence>
<keyword evidence="1" id="KW-0862">Zinc</keyword>
<dbReference type="EMBL" id="GACK01008170">
    <property type="protein sequence ID" value="JAA56864.1"/>
    <property type="molecule type" value="mRNA"/>
</dbReference>
<dbReference type="InterPro" id="IPR036875">
    <property type="entry name" value="Znf_CCHC_sf"/>
</dbReference>
<name>L7M186_RHIPC</name>
<dbReference type="GO" id="GO:0003676">
    <property type="term" value="F:nucleic acid binding"/>
    <property type="evidence" value="ECO:0007669"/>
    <property type="project" value="InterPro"/>
</dbReference>
<dbReference type="AlphaFoldDB" id="L7M186"/>
<organism evidence="5">
    <name type="scientific">Rhipicephalus pulchellus</name>
    <name type="common">Yellow backed tick</name>
    <name type="synonym">Dermacentor pulchellus</name>
    <dbReference type="NCBI Taxonomy" id="72859"/>
    <lineage>
        <taxon>Eukaryota</taxon>
        <taxon>Metazoa</taxon>
        <taxon>Ecdysozoa</taxon>
        <taxon>Arthropoda</taxon>
        <taxon>Chelicerata</taxon>
        <taxon>Arachnida</taxon>
        <taxon>Acari</taxon>
        <taxon>Parasitiformes</taxon>
        <taxon>Ixodida</taxon>
        <taxon>Ixodoidea</taxon>
        <taxon>Ixodidae</taxon>
        <taxon>Rhipicephalinae</taxon>
        <taxon>Rhipicephalus</taxon>
        <taxon>Rhipicephalus</taxon>
    </lineage>
</organism>
<sequence length="464" mass="52479">METDKLTAIGKELGLSGSGLKQWIDEERAREREAREARLAERNAAKEADAEALARLQAEKEVLELRLKLRELDATTGSMTTGHSAEGARMASPESYESPHKLIPPFNEVRDKLDAYIQRFERVARSQDWPQDKWALSLSLCLTGEALSVVGRMEPDHAMDYATLKQTLLQRFRFTEERYRTKFRSAKPENCETGRQFAGRILGYFDHWQEMAKTERTYDALRDIIVSEQFLMQCHEKLAIFLRERNCQGIEKLAEAADHYMEAQGFINLGKVKNENYELDKPADEARAMPRKEKKEKLQCFLCGKRGHKAADCWTSTKGPRTKPTFCRKCRRSGHSKEDCPNKESGRASCLKEQAEGPKASNLKTQAFRQGTDCSEHGKVKREDKSMPTAEGVLGNQPVTVLRDTGCDSVIVRRSLVPASNLTGKVSSVCLLDRRVLKLPEADVQIVSPFFTGKARAICMDDPL</sequence>
<dbReference type="GO" id="GO:0008270">
    <property type="term" value="F:zinc ion binding"/>
    <property type="evidence" value="ECO:0007669"/>
    <property type="project" value="UniProtKB-KW"/>
</dbReference>
<proteinExistence type="evidence at transcript level"/>
<dbReference type="SUPFAM" id="SSF57756">
    <property type="entry name" value="Retrovirus zinc finger-like domains"/>
    <property type="match status" value="1"/>
</dbReference>
<evidence type="ECO:0000313" key="5">
    <source>
        <dbReference type="EMBL" id="JAA56864.1"/>
    </source>
</evidence>
<dbReference type="PANTHER" id="PTHR46888">
    <property type="entry name" value="ZINC KNUCKLE DOMAINCONTAINING PROTEIN-RELATED"/>
    <property type="match status" value="1"/>
</dbReference>
<feature type="domain" description="CCHC-type" evidence="4">
    <location>
        <begin position="327"/>
        <end position="342"/>
    </location>
</feature>
<dbReference type="Gene3D" id="1.10.4020.10">
    <property type="entry name" value="DNA breaking-rejoining enzymes"/>
    <property type="match status" value="1"/>
</dbReference>
<keyword evidence="2" id="KW-0175">Coiled coil</keyword>
<feature type="coiled-coil region" evidence="2">
    <location>
        <begin position="46"/>
        <end position="75"/>
    </location>
</feature>
<keyword evidence="1" id="KW-0479">Metal-binding</keyword>
<dbReference type="InterPro" id="IPR038269">
    <property type="entry name" value="SCAN_sf"/>
</dbReference>
<reference evidence="5" key="1">
    <citation type="submission" date="2012-11" db="EMBL/GenBank/DDBJ databases">
        <authorList>
            <person name="Lucero-Rivera Y.E."/>
            <person name="Tovar-Ramirez D."/>
        </authorList>
    </citation>
    <scope>NUCLEOTIDE SEQUENCE</scope>
    <source>
        <tissue evidence="5">Salivary gland</tissue>
    </source>
</reference>
<evidence type="ECO:0000259" key="4">
    <source>
        <dbReference type="PROSITE" id="PS50158"/>
    </source>
</evidence>
<keyword evidence="1" id="KW-0863">Zinc-finger</keyword>
<evidence type="ECO:0000256" key="3">
    <source>
        <dbReference type="SAM" id="MobiDB-lite"/>
    </source>
</evidence>
<accession>L7M186</accession>
<dbReference type="Pfam" id="PF00098">
    <property type="entry name" value="zf-CCHC"/>
    <property type="match status" value="1"/>
</dbReference>
<protein>
    <submittedName>
        <fullName evidence="5">Putative tick transposon</fullName>
    </submittedName>
</protein>